<dbReference type="PRINTS" id="PR00344">
    <property type="entry name" value="BCTRLSENSOR"/>
</dbReference>
<dbReference type="GO" id="GO:0005524">
    <property type="term" value="F:ATP binding"/>
    <property type="evidence" value="ECO:0007669"/>
    <property type="project" value="UniProtKB-KW"/>
</dbReference>
<keyword evidence="7 18" id="KW-0812">Transmembrane</keyword>
<dbReference type="GO" id="GO:0000155">
    <property type="term" value="F:phosphorelay sensor kinase activity"/>
    <property type="evidence" value="ECO:0007669"/>
    <property type="project" value="InterPro"/>
</dbReference>
<evidence type="ECO:0000256" key="12">
    <source>
        <dbReference type="ARBA" id="ARBA00023012"/>
    </source>
</evidence>
<dbReference type="Gene3D" id="1.10.287.130">
    <property type="match status" value="1"/>
</dbReference>
<evidence type="ECO:0000256" key="2">
    <source>
        <dbReference type="ARBA" id="ARBA00004651"/>
    </source>
</evidence>
<feature type="transmembrane region" description="Helical" evidence="18">
    <location>
        <begin position="149"/>
        <end position="167"/>
    </location>
</feature>
<dbReference type="InterPro" id="IPR001789">
    <property type="entry name" value="Sig_transdc_resp-reg_receiver"/>
</dbReference>
<dbReference type="InterPro" id="IPR036641">
    <property type="entry name" value="HPT_dom_sf"/>
</dbReference>
<dbReference type="PANTHER" id="PTHR45339:SF1">
    <property type="entry name" value="HYBRID SIGNAL TRANSDUCTION HISTIDINE KINASE J"/>
    <property type="match status" value="1"/>
</dbReference>
<feature type="modified residue" description="4-aspartylphosphate" evidence="17">
    <location>
        <position position="571"/>
    </location>
</feature>
<name>A0A1G5SCJ0_9PROT</name>
<dbReference type="EMBL" id="FMWO01000019">
    <property type="protein sequence ID" value="SCZ84261.1"/>
    <property type="molecule type" value="Genomic_DNA"/>
</dbReference>
<dbReference type="Pfam" id="PF00672">
    <property type="entry name" value="HAMP"/>
    <property type="match status" value="1"/>
</dbReference>
<evidence type="ECO:0000256" key="1">
    <source>
        <dbReference type="ARBA" id="ARBA00000085"/>
    </source>
</evidence>
<dbReference type="EC" id="2.7.13.3" evidence="3"/>
<evidence type="ECO:0000256" key="13">
    <source>
        <dbReference type="ARBA" id="ARBA00023136"/>
    </source>
</evidence>
<keyword evidence="11 18" id="KW-1133">Transmembrane helix</keyword>
<evidence type="ECO:0000256" key="11">
    <source>
        <dbReference type="ARBA" id="ARBA00022989"/>
    </source>
</evidence>
<dbReference type="Pfam" id="PF17152">
    <property type="entry name" value="CHASE8"/>
    <property type="match status" value="1"/>
</dbReference>
<dbReference type="CDD" id="cd16922">
    <property type="entry name" value="HATPase_EvgS-ArcB-TorS-like"/>
    <property type="match status" value="1"/>
</dbReference>
<accession>A0A1G5SCJ0</accession>
<dbReference type="Pfam" id="PF00512">
    <property type="entry name" value="HisKA"/>
    <property type="match status" value="1"/>
</dbReference>
<keyword evidence="4" id="KW-1003">Cell membrane</keyword>
<keyword evidence="24" id="KW-1185">Reference proteome</keyword>
<evidence type="ECO:0000259" key="19">
    <source>
        <dbReference type="PROSITE" id="PS50109"/>
    </source>
</evidence>
<dbReference type="Gene3D" id="3.40.50.2300">
    <property type="match status" value="2"/>
</dbReference>
<feature type="modified residue" description="4-aspartylphosphate" evidence="17">
    <location>
        <position position="716"/>
    </location>
</feature>
<dbReference type="InterPro" id="IPR003661">
    <property type="entry name" value="HisK_dim/P_dom"/>
</dbReference>
<dbReference type="SMART" id="SM00448">
    <property type="entry name" value="REC"/>
    <property type="match status" value="2"/>
</dbReference>
<dbReference type="InterPro" id="IPR003660">
    <property type="entry name" value="HAMP_dom"/>
</dbReference>
<feature type="modified residue" description="Phosphohistidine" evidence="16">
    <location>
        <position position="863"/>
    </location>
</feature>
<comment type="catalytic activity">
    <reaction evidence="1">
        <text>ATP + protein L-histidine = ADP + protein N-phospho-L-histidine.</text>
        <dbReference type="EC" id="2.7.13.3"/>
    </reaction>
</comment>
<dbReference type="SMART" id="SM00388">
    <property type="entry name" value="HisKA"/>
    <property type="match status" value="1"/>
</dbReference>
<evidence type="ECO:0000256" key="10">
    <source>
        <dbReference type="ARBA" id="ARBA00022840"/>
    </source>
</evidence>
<dbReference type="SMART" id="SM00304">
    <property type="entry name" value="HAMP"/>
    <property type="match status" value="1"/>
</dbReference>
<dbReference type="Gene3D" id="1.20.120.160">
    <property type="entry name" value="HPT domain"/>
    <property type="match status" value="1"/>
</dbReference>
<dbReference type="InterPro" id="IPR003594">
    <property type="entry name" value="HATPase_dom"/>
</dbReference>
<evidence type="ECO:0000256" key="8">
    <source>
        <dbReference type="ARBA" id="ARBA00022741"/>
    </source>
</evidence>
<evidence type="ECO:0000313" key="23">
    <source>
        <dbReference type="EMBL" id="SCZ84261.1"/>
    </source>
</evidence>
<evidence type="ECO:0000256" key="17">
    <source>
        <dbReference type="PROSITE-ProRule" id="PRU00169"/>
    </source>
</evidence>
<feature type="domain" description="HPt" evidence="22">
    <location>
        <begin position="824"/>
        <end position="921"/>
    </location>
</feature>
<dbReference type="Pfam" id="PF02518">
    <property type="entry name" value="HATPase_c"/>
    <property type="match status" value="1"/>
</dbReference>
<evidence type="ECO:0000313" key="24">
    <source>
        <dbReference type="Proteomes" id="UP000198729"/>
    </source>
</evidence>
<comment type="subcellular location">
    <subcellularLocation>
        <location evidence="2">Cell membrane</location>
        <topology evidence="2">Multi-pass membrane protein</topology>
    </subcellularLocation>
</comment>
<dbReference type="InterPro" id="IPR004358">
    <property type="entry name" value="Sig_transdc_His_kin-like_C"/>
</dbReference>
<dbReference type="InterPro" id="IPR036097">
    <property type="entry name" value="HisK_dim/P_sf"/>
</dbReference>
<dbReference type="Pfam" id="PF00072">
    <property type="entry name" value="Response_reg"/>
    <property type="match status" value="2"/>
</dbReference>
<evidence type="ECO:0000256" key="3">
    <source>
        <dbReference type="ARBA" id="ARBA00012438"/>
    </source>
</evidence>
<keyword evidence="13 18" id="KW-0472">Membrane</keyword>
<evidence type="ECO:0000256" key="7">
    <source>
        <dbReference type="ARBA" id="ARBA00022692"/>
    </source>
</evidence>
<dbReference type="SUPFAM" id="SSF47384">
    <property type="entry name" value="Homodimeric domain of signal transducing histidine kinase"/>
    <property type="match status" value="1"/>
</dbReference>
<evidence type="ECO:0000256" key="6">
    <source>
        <dbReference type="ARBA" id="ARBA00022679"/>
    </source>
</evidence>
<dbReference type="RefSeq" id="WP_143001810.1">
    <property type="nucleotide sequence ID" value="NZ_FMWO01000019.1"/>
</dbReference>
<dbReference type="SUPFAM" id="SSF55874">
    <property type="entry name" value="ATPase domain of HSP90 chaperone/DNA topoisomerase II/histidine kinase"/>
    <property type="match status" value="1"/>
</dbReference>
<evidence type="ECO:0000259" key="21">
    <source>
        <dbReference type="PROSITE" id="PS50885"/>
    </source>
</evidence>
<dbReference type="InterPro" id="IPR033417">
    <property type="entry name" value="CHASE8"/>
</dbReference>
<feature type="domain" description="Response regulatory" evidence="20">
    <location>
        <begin position="667"/>
        <end position="786"/>
    </location>
</feature>
<dbReference type="STRING" id="51642.NSMM_140024"/>
<dbReference type="PANTHER" id="PTHR45339">
    <property type="entry name" value="HYBRID SIGNAL TRANSDUCTION HISTIDINE KINASE J"/>
    <property type="match status" value="1"/>
</dbReference>
<evidence type="ECO:0000259" key="20">
    <source>
        <dbReference type="PROSITE" id="PS50110"/>
    </source>
</evidence>
<evidence type="ECO:0000256" key="4">
    <source>
        <dbReference type="ARBA" id="ARBA00022475"/>
    </source>
</evidence>
<dbReference type="Gene3D" id="6.10.340.10">
    <property type="match status" value="1"/>
</dbReference>
<dbReference type="OrthoDB" id="8552871at2"/>
<reference evidence="23 24" key="1">
    <citation type="submission" date="2016-10" db="EMBL/GenBank/DDBJ databases">
        <authorList>
            <person name="de Groot N.N."/>
        </authorList>
    </citation>
    <scope>NUCLEOTIDE SEQUENCE [LARGE SCALE GENOMIC DNA]</scope>
    <source>
        <strain evidence="23">1</strain>
    </source>
</reference>
<keyword evidence="6 23" id="KW-0808">Transferase</keyword>
<evidence type="ECO:0000256" key="15">
    <source>
        <dbReference type="ARBA" id="ARBA00070152"/>
    </source>
</evidence>
<feature type="domain" description="Histidine kinase" evidence="19">
    <location>
        <begin position="266"/>
        <end position="497"/>
    </location>
</feature>
<evidence type="ECO:0000256" key="18">
    <source>
        <dbReference type="SAM" id="Phobius"/>
    </source>
</evidence>
<keyword evidence="10" id="KW-0067">ATP-binding</keyword>
<evidence type="ECO:0000259" key="22">
    <source>
        <dbReference type="PROSITE" id="PS50894"/>
    </source>
</evidence>
<dbReference type="Gene3D" id="3.30.565.10">
    <property type="entry name" value="Histidine kinase-like ATPase, C-terminal domain"/>
    <property type="match status" value="1"/>
</dbReference>
<evidence type="ECO:0000256" key="9">
    <source>
        <dbReference type="ARBA" id="ARBA00022777"/>
    </source>
</evidence>
<dbReference type="SUPFAM" id="SSF47226">
    <property type="entry name" value="Histidine-containing phosphotransfer domain, HPT domain"/>
    <property type="match status" value="1"/>
</dbReference>
<keyword evidence="12" id="KW-0902">Two-component regulatory system</keyword>
<feature type="domain" description="Response regulatory" evidence="20">
    <location>
        <begin position="517"/>
        <end position="638"/>
    </location>
</feature>
<dbReference type="SUPFAM" id="SSF52172">
    <property type="entry name" value="CheY-like"/>
    <property type="match status" value="2"/>
</dbReference>
<dbReference type="CDD" id="cd17546">
    <property type="entry name" value="REC_hyHK_CKI1_RcsC-like"/>
    <property type="match status" value="2"/>
</dbReference>
<dbReference type="PROSITE" id="PS50885">
    <property type="entry name" value="HAMP"/>
    <property type="match status" value="1"/>
</dbReference>
<dbReference type="InterPro" id="IPR011006">
    <property type="entry name" value="CheY-like_superfamily"/>
</dbReference>
<comment type="function">
    <text evidence="14">Member of the two-component regulatory system BvgS/BvgA. Phosphorylates BvgA via a four-step phosphorelay in response to environmental signals.</text>
</comment>
<keyword evidence="9" id="KW-0418">Kinase</keyword>
<keyword evidence="5 17" id="KW-0597">Phosphoprotein</keyword>
<dbReference type="Pfam" id="PF01627">
    <property type="entry name" value="Hpt"/>
    <property type="match status" value="1"/>
</dbReference>
<keyword evidence="8" id="KW-0547">Nucleotide-binding</keyword>
<evidence type="ECO:0000256" key="5">
    <source>
        <dbReference type="ARBA" id="ARBA00022553"/>
    </source>
</evidence>
<gene>
    <name evidence="23" type="primary">gacS</name>
    <name evidence="23" type="ORF">NSMM_140024</name>
</gene>
<dbReference type="InterPro" id="IPR036890">
    <property type="entry name" value="HATPase_C_sf"/>
</dbReference>
<dbReference type="AlphaFoldDB" id="A0A1G5SCJ0"/>
<dbReference type="InterPro" id="IPR008207">
    <property type="entry name" value="Sig_transdc_His_kin_Hpt_dom"/>
</dbReference>
<sequence length="929" mass="102771">MLFKHHSIADKLLRIIFFSLAFLVLSVLILMAINEISSSLNTTKNQLAGLAKVMANNLQAPLAFQDSHSAQLTLDSLREISAIVEAKLSNAHNEVIAAFRNEEPAWLSDWLPIHEIQINQAVVFNQEHLGSLNVRYGLGAMWKQLGKNLAWTGLLILIAFTLVSFVARHMTSKIVQPISDLSDTARKVTDSKHYSLRVVTQTNGDEVGVLVNTFNSMLDQIQARDQELSQHQVELEQRIETRTAELRLAKEVAEEANIAKSQFLASMSHEIRTPMNGVLGMAELLRETSLNEKQLRYVNTLHNSGESLLSIINDILDFSKIEAGRFELETLDFNLHDLVEDVIELFSERASSKNLELNGRIAPETPKWIKGDPTRIKQVLSNLVGNAIKFTEKGEIVIDVCREAAPSTGNTRSNLVGAQPIRFSVRDTGIGISKDILPRLFQAFSQADGSTTRKYGGTGLGLVISKQLVELMGGGHINVESRVAEGTHFSFTLPCITLNPSQQTRQVQSTSELQGIRLLIVEDNDTNRNILQNYGLSWGMQVNAVHNGTLALDALRQPYADQQNYDLVLIDMKMPNMNGLELGQQIKADPTLAKIPLIMLTSTLFKGEATIAKEIGFVTYLTKPIRKTELYWSLKRALSKEESHFTQTAEGDTAVMQTSPSPSLKGRLLLVEDNLVNQEVASSILQGFGCHVDIANNGLEALEAVKQTIYDLVLMDCMMPVLDGYGATGAIRQQQHAGELSLFPIIALTANAIEGDREKCLAAGMDDYLTKPFKKTVLLDKLKQWLPCVAESAVSETSHPTAACGSVADPEEWLSIRSLETDYGHELLKQVIQTYLDNGRKLMQTLEQAWDSGDLQLIQLTSHTLKSSSGQVGAHELAKLYRNIENEARERRYDTSGQVLASLRLRFAQTCAALSAYLEASSNNLNVSS</sequence>
<feature type="transmembrane region" description="Helical" evidence="18">
    <location>
        <begin position="12"/>
        <end position="33"/>
    </location>
</feature>
<dbReference type="FunFam" id="1.10.287.130:FF:000003">
    <property type="entry name" value="Histidine kinase"/>
    <property type="match status" value="1"/>
</dbReference>
<evidence type="ECO:0000256" key="14">
    <source>
        <dbReference type="ARBA" id="ARBA00058004"/>
    </source>
</evidence>
<evidence type="ECO:0000256" key="16">
    <source>
        <dbReference type="PROSITE-ProRule" id="PRU00110"/>
    </source>
</evidence>
<dbReference type="PROSITE" id="PS50109">
    <property type="entry name" value="HIS_KIN"/>
    <property type="match status" value="1"/>
</dbReference>
<dbReference type="PROSITE" id="PS50110">
    <property type="entry name" value="RESPONSE_REGULATORY"/>
    <property type="match status" value="2"/>
</dbReference>
<dbReference type="FunFam" id="3.30.565.10:FF:000010">
    <property type="entry name" value="Sensor histidine kinase RcsC"/>
    <property type="match status" value="1"/>
</dbReference>
<dbReference type="InterPro" id="IPR005467">
    <property type="entry name" value="His_kinase_dom"/>
</dbReference>
<feature type="domain" description="HAMP" evidence="21">
    <location>
        <begin position="172"/>
        <end position="226"/>
    </location>
</feature>
<dbReference type="PROSITE" id="PS50894">
    <property type="entry name" value="HPT"/>
    <property type="match status" value="1"/>
</dbReference>
<dbReference type="SMART" id="SM00387">
    <property type="entry name" value="HATPase_c"/>
    <property type="match status" value="1"/>
</dbReference>
<protein>
    <recommendedName>
        <fullName evidence="15">Virulence sensor protein BvgS</fullName>
        <ecNumber evidence="3">2.7.13.3</ecNumber>
    </recommendedName>
</protein>
<proteinExistence type="predicted"/>
<dbReference type="SUPFAM" id="SSF158472">
    <property type="entry name" value="HAMP domain-like"/>
    <property type="match status" value="1"/>
</dbReference>
<organism evidence="23 24">
    <name type="scientific">Nitrosomonas mobilis</name>
    <dbReference type="NCBI Taxonomy" id="51642"/>
    <lineage>
        <taxon>Bacteria</taxon>
        <taxon>Pseudomonadati</taxon>
        <taxon>Pseudomonadota</taxon>
        <taxon>Betaproteobacteria</taxon>
        <taxon>Nitrosomonadales</taxon>
        <taxon>Nitrosomonadaceae</taxon>
        <taxon>Nitrosomonas</taxon>
    </lineage>
</organism>
<dbReference type="Proteomes" id="UP000198729">
    <property type="component" value="Unassembled WGS sequence"/>
</dbReference>
<dbReference type="CDD" id="cd00082">
    <property type="entry name" value="HisKA"/>
    <property type="match status" value="1"/>
</dbReference>
<dbReference type="GO" id="GO:0005886">
    <property type="term" value="C:plasma membrane"/>
    <property type="evidence" value="ECO:0007669"/>
    <property type="project" value="UniProtKB-SubCell"/>
</dbReference>
<dbReference type="CDD" id="cd06225">
    <property type="entry name" value="HAMP"/>
    <property type="match status" value="1"/>
</dbReference>